<dbReference type="PROSITE" id="PS50905">
    <property type="entry name" value="FERRITIN_LIKE"/>
    <property type="match status" value="1"/>
</dbReference>
<name>A0A380NMU0_9FIRM</name>
<dbReference type="InterPro" id="IPR052364">
    <property type="entry name" value="Rubrerythrin"/>
</dbReference>
<dbReference type="GO" id="GO:0016491">
    <property type="term" value="F:oxidoreductase activity"/>
    <property type="evidence" value="ECO:0007669"/>
    <property type="project" value="InterPro"/>
</dbReference>
<evidence type="ECO:0000256" key="4">
    <source>
        <dbReference type="ARBA" id="ARBA00022982"/>
    </source>
</evidence>
<dbReference type="Gene3D" id="1.20.1260.10">
    <property type="match status" value="1"/>
</dbReference>
<dbReference type="Proteomes" id="UP000255367">
    <property type="component" value="Unassembled WGS sequence"/>
</dbReference>
<dbReference type="SUPFAM" id="SSF57802">
    <property type="entry name" value="Rubredoxin-like"/>
    <property type="match status" value="1"/>
</dbReference>
<feature type="domain" description="Ferritin-like diiron" evidence="7">
    <location>
        <begin position="3"/>
        <end position="136"/>
    </location>
</feature>
<keyword evidence="3" id="KW-0479">Metal-binding</keyword>
<evidence type="ECO:0000259" key="7">
    <source>
        <dbReference type="PROSITE" id="PS50905"/>
    </source>
</evidence>
<dbReference type="GO" id="GO:0005506">
    <property type="term" value="F:iron ion binding"/>
    <property type="evidence" value="ECO:0007669"/>
    <property type="project" value="InterPro"/>
</dbReference>
<evidence type="ECO:0000256" key="3">
    <source>
        <dbReference type="ARBA" id="ARBA00022723"/>
    </source>
</evidence>
<reference evidence="8 9" key="1">
    <citation type="submission" date="2018-06" db="EMBL/GenBank/DDBJ databases">
        <authorList>
            <consortium name="Pathogen Informatics"/>
            <person name="Doyle S."/>
        </authorList>
    </citation>
    <scope>NUCLEOTIDE SEQUENCE [LARGE SCALE GENOMIC DNA]</scope>
    <source>
        <strain evidence="8 9">NCTC12020</strain>
    </source>
</reference>
<evidence type="ECO:0000313" key="9">
    <source>
        <dbReference type="Proteomes" id="UP000255367"/>
    </source>
</evidence>
<dbReference type="OrthoDB" id="9799749at2"/>
<dbReference type="SUPFAM" id="SSF47240">
    <property type="entry name" value="Ferritin-like"/>
    <property type="match status" value="1"/>
</dbReference>
<dbReference type="PANTHER" id="PTHR43865">
    <property type="entry name" value="RUBRERYTHRIN-RELATED"/>
    <property type="match status" value="1"/>
</dbReference>
<evidence type="ECO:0000256" key="1">
    <source>
        <dbReference type="ARBA" id="ARBA00001965"/>
    </source>
</evidence>
<protein>
    <submittedName>
        <fullName evidence="8">Rubrerythrin</fullName>
    </submittedName>
</protein>
<evidence type="ECO:0000256" key="2">
    <source>
        <dbReference type="ARBA" id="ARBA00022448"/>
    </source>
</evidence>
<dbReference type="InterPro" id="IPR009040">
    <property type="entry name" value="Ferritin-like_diiron"/>
</dbReference>
<keyword evidence="9" id="KW-1185">Reference proteome</keyword>
<evidence type="ECO:0000259" key="6">
    <source>
        <dbReference type="PROSITE" id="PS50903"/>
    </source>
</evidence>
<dbReference type="NCBIfam" id="NF045767">
    <property type="entry name" value="RuberyRbr"/>
    <property type="match status" value="1"/>
</dbReference>
<organism evidence="8 9">
    <name type="scientific">Veillonella criceti</name>
    <dbReference type="NCBI Taxonomy" id="103891"/>
    <lineage>
        <taxon>Bacteria</taxon>
        <taxon>Bacillati</taxon>
        <taxon>Bacillota</taxon>
        <taxon>Negativicutes</taxon>
        <taxon>Veillonellales</taxon>
        <taxon>Veillonellaceae</taxon>
        <taxon>Veillonella</taxon>
    </lineage>
</organism>
<gene>
    <name evidence="8" type="primary">rbr</name>
    <name evidence="8" type="ORF">NCTC12020_01279</name>
</gene>
<proteinExistence type="predicted"/>
<feature type="domain" description="Rubredoxin-like" evidence="6">
    <location>
        <begin position="143"/>
        <end position="177"/>
    </location>
</feature>
<accession>A0A380NMU0</accession>
<evidence type="ECO:0000313" key="8">
    <source>
        <dbReference type="EMBL" id="SUP43667.1"/>
    </source>
</evidence>
<dbReference type="Gene3D" id="2.20.28.10">
    <property type="match status" value="1"/>
</dbReference>
<keyword evidence="2" id="KW-0813">Transport</keyword>
<dbReference type="InterPro" id="IPR003251">
    <property type="entry name" value="Rr_diiron-bd_dom"/>
</dbReference>
<comment type="cofactor">
    <cofactor evidence="1">
        <name>Fe(3+)</name>
        <dbReference type="ChEBI" id="CHEBI:29034"/>
    </cofactor>
</comment>
<dbReference type="Pfam" id="PF21349">
    <property type="entry name" value="RUBY_RBDX"/>
    <property type="match status" value="1"/>
</dbReference>
<dbReference type="InterPro" id="IPR009078">
    <property type="entry name" value="Ferritin-like_SF"/>
</dbReference>
<dbReference type="EMBL" id="UHIO01000001">
    <property type="protein sequence ID" value="SUP43667.1"/>
    <property type="molecule type" value="Genomic_DNA"/>
</dbReference>
<dbReference type="CDD" id="cd01041">
    <property type="entry name" value="Rubrerythrin"/>
    <property type="match status" value="1"/>
</dbReference>
<dbReference type="Pfam" id="PF02915">
    <property type="entry name" value="Rubrerythrin"/>
    <property type="match status" value="1"/>
</dbReference>
<dbReference type="RefSeq" id="WP_115310435.1">
    <property type="nucleotide sequence ID" value="NZ_UHIO01000001.1"/>
</dbReference>
<dbReference type="AlphaFoldDB" id="A0A380NMU0"/>
<dbReference type="CDD" id="cd00729">
    <property type="entry name" value="rubredoxin_SM"/>
    <property type="match status" value="1"/>
</dbReference>
<dbReference type="PANTHER" id="PTHR43865:SF1">
    <property type="entry name" value="RUBRERYTHRIN-RELATED"/>
    <property type="match status" value="1"/>
</dbReference>
<sequence length="182" mass="20398">MSELKGTKTEQNLQAAFAGESQANRKYTYYASAARKAGLNKIADYFEETALNESAHAKVWFKLLHGGDVNADVVVNLKDAAAGENYEHTEMYPEFAKVAKEEGFTKIAYLFEQVGKIEARHEQRYLDLVEYVNGGRVFKREQPVAWICANCGYIHVGTEAPQVCPVCAHPQAFFSQHIETTL</sequence>
<keyword evidence="4" id="KW-0249">Electron transport</keyword>
<dbReference type="InterPro" id="IPR012347">
    <property type="entry name" value="Ferritin-like"/>
</dbReference>
<keyword evidence="5" id="KW-0408">Iron</keyword>
<evidence type="ECO:0000256" key="5">
    <source>
        <dbReference type="ARBA" id="ARBA00023004"/>
    </source>
</evidence>
<dbReference type="PROSITE" id="PS50903">
    <property type="entry name" value="RUBREDOXIN_LIKE"/>
    <property type="match status" value="1"/>
</dbReference>
<dbReference type="InterPro" id="IPR024934">
    <property type="entry name" value="Rubredoxin-like_dom"/>
</dbReference>
<dbReference type="InterPro" id="IPR048574">
    <property type="entry name" value="RUBY_RBDX"/>
</dbReference>